<reference evidence="4" key="1">
    <citation type="submission" date="2020-06" db="EMBL/GenBank/DDBJ databases">
        <authorList>
            <consortium name="Plant Systems Biology data submission"/>
        </authorList>
    </citation>
    <scope>NUCLEOTIDE SEQUENCE</scope>
    <source>
        <strain evidence="4">D6</strain>
    </source>
</reference>
<keyword evidence="1" id="KW-0378">Hydrolase</keyword>
<dbReference type="EMBL" id="CAICTM010000025">
    <property type="protein sequence ID" value="CAB9497778.1"/>
    <property type="molecule type" value="Genomic_DNA"/>
</dbReference>
<dbReference type="InterPro" id="IPR022742">
    <property type="entry name" value="Hydrolase_4"/>
</dbReference>
<evidence type="ECO:0000313" key="5">
    <source>
        <dbReference type="Proteomes" id="UP001153069"/>
    </source>
</evidence>
<evidence type="ECO:0000256" key="2">
    <source>
        <dbReference type="SAM" id="SignalP"/>
    </source>
</evidence>
<feature type="chain" id="PRO_5040205858" description="Serine aminopeptidase S33 domain-containing protein" evidence="2">
    <location>
        <begin position="24"/>
        <end position="372"/>
    </location>
</feature>
<keyword evidence="2" id="KW-0732">Signal</keyword>
<protein>
    <recommendedName>
        <fullName evidence="3">Serine aminopeptidase S33 domain-containing protein</fullName>
    </recommendedName>
</protein>
<proteinExistence type="predicted"/>
<feature type="signal peptide" evidence="2">
    <location>
        <begin position="1"/>
        <end position="23"/>
    </location>
</feature>
<evidence type="ECO:0000313" key="4">
    <source>
        <dbReference type="EMBL" id="CAB9497778.1"/>
    </source>
</evidence>
<dbReference type="InterPro" id="IPR029058">
    <property type="entry name" value="AB_hydrolase_fold"/>
</dbReference>
<feature type="domain" description="Serine aminopeptidase S33" evidence="3">
    <location>
        <begin position="83"/>
        <end position="337"/>
    </location>
</feature>
<comment type="caution">
    <text evidence="4">The sequence shown here is derived from an EMBL/GenBank/DDBJ whole genome shotgun (WGS) entry which is preliminary data.</text>
</comment>
<dbReference type="AlphaFoldDB" id="A0A9N8D7E0"/>
<dbReference type="PANTHER" id="PTHR22946">
    <property type="entry name" value="DIENELACTONE HYDROLASE DOMAIN-CONTAINING PROTEIN-RELATED"/>
    <property type="match status" value="1"/>
</dbReference>
<evidence type="ECO:0000259" key="3">
    <source>
        <dbReference type="Pfam" id="PF12146"/>
    </source>
</evidence>
<organism evidence="4 5">
    <name type="scientific">Seminavis robusta</name>
    <dbReference type="NCBI Taxonomy" id="568900"/>
    <lineage>
        <taxon>Eukaryota</taxon>
        <taxon>Sar</taxon>
        <taxon>Stramenopiles</taxon>
        <taxon>Ochrophyta</taxon>
        <taxon>Bacillariophyta</taxon>
        <taxon>Bacillariophyceae</taxon>
        <taxon>Bacillariophycidae</taxon>
        <taxon>Naviculales</taxon>
        <taxon>Naviculaceae</taxon>
        <taxon>Seminavis</taxon>
    </lineage>
</organism>
<dbReference type="SUPFAM" id="SSF53474">
    <property type="entry name" value="alpha/beta-Hydrolases"/>
    <property type="match status" value="1"/>
</dbReference>
<dbReference type="Proteomes" id="UP001153069">
    <property type="component" value="Unassembled WGS sequence"/>
</dbReference>
<dbReference type="Gene3D" id="3.40.50.1820">
    <property type="entry name" value="alpha/beta hydrolase"/>
    <property type="match status" value="1"/>
</dbReference>
<dbReference type="InterPro" id="IPR050261">
    <property type="entry name" value="FrsA_esterase"/>
</dbReference>
<keyword evidence="5" id="KW-1185">Reference proteome</keyword>
<evidence type="ECO:0000256" key="1">
    <source>
        <dbReference type="ARBA" id="ARBA00022801"/>
    </source>
</evidence>
<dbReference type="OrthoDB" id="2498029at2759"/>
<sequence>MLTWVVVALAILVLVPLDPGVRVGDFEPTPYTGKVNPSPNYMIQDHYFQSGDLHCHGWLYLPLPNSTEDASSSNNNNNEKLPVVIMASGFGEQKDFFGFDVYAEEFVSRGFAVFLFDYRNFGASKGHPRNLVSPKRHVQDWQSAIDYITTATINKSNNNNSNGTITVDSQRIGLWGMSFGGGHVLTVASQRQNDTRIVGVVAQAPFLKTSASTKKSSKKRGKLGKFRLLLAGLQDAARGYMGLPPVVIPILGIKGQLAMMPSTPKNLEAYLAQQPTLKLGGWRNQAPTRGLLELKFYCPMESVRQNPPRIPVFLVSGTRDAVCPSHVIEQVHQLLPQSQVITRNASHLEIMGPDHAPQVGQKMANFFEDCFR</sequence>
<dbReference type="Pfam" id="PF12146">
    <property type="entry name" value="Hydrolase_4"/>
    <property type="match status" value="1"/>
</dbReference>
<gene>
    <name evidence="4" type="ORF">SEMRO_25_G017210.2</name>
</gene>
<accession>A0A9N8D7E0</accession>
<name>A0A9N8D7E0_9STRA</name>
<dbReference type="GO" id="GO:0016788">
    <property type="term" value="F:hydrolase activity, acting on ester bonds"/>
    <property type="evidence" value="ECO:0007669"/>
    <property type="project" value="UniProtKB-ARBA"/>
</dbReference>
<dbReference type="PANTHER" id="PTHR22946:SF9">
    <property type="entry name" value="POLYKETIDE TRANSFERASE AF380"/>
    <property type="match status" value="1"/>
</dbReference>